<sequence length="176" mass="19535">MSDKFADDIIAFLPNLRRFALSLCRAPDTADDLVQVTVERAFAARHQFDPTTRLDAWLFRILRNAWIDMTRRARTRGTQIDIEDAPDASTVDGTRITETALMLRSAKAAIETLPDNQRDVIMLICVEEMSYKEAAEILALPVGTVMSRLARARLAIANKLGIKTGEPRSSGSQGDS</sequence>
<dbReference type="InterPro" id="IPR039425">
    <property type="entry name" value="RNA_pol_sigma-70-like"/>
</dbReference>
<gene>
    <name evidence="6" type="ORF">KX928_15525</name>
</gene>
<dbReference type="GO" id="GO:0016987">
    <property type="term" value="F:sigma factor activity"/>
    <property type="evidence" value="ECO:0007669"/>
    <property type="project" value="UniProtKB-KW"/>
</dbReference>
<feature type="domain" description="RNA polymerase sigma factor 70 region 4 type 2" evidence="5">
    <location>
        <begin position="107"/>
        <end position="155"/>
    </location>
</feature>
<dbReference type="NCBIfam" id="TIGR02937">
    <property type="entry name" value="sigma70-ECF"/>
    <property type="match status" value="1"/>
</dbReference>
<dbReference type="Proteomes" id="UP001138661">
    <property type="component" value="Unassembled WGS sequence"/>
</dbReference>
<evidence type="ECO:0000313" key="7">
    <source>
        <dbReference type="Proteomes" id="UP001138661"/>
    </source>
</evidence>
<dbReference type="CDD" id="cd06171">
    <property type="entry name" value="Sigma70_r4"/>
    <property type="match status" value="1"/>
</dbReference>
<accession>A0A9X1JZC1</accession>
<evidence type="ECO:0000256" key="1">
    <source>
        <dbReference type="ARBA" id="ARBA00023015"/>
    </source>
</evidence>
<evidence type="ECO:0000256" key="3">
    <source>
        <dbReference type="ARBA" id="ARBA00023163"/>
    </source>
</evidence>
<dbReference type="GO" id="GO:0006352">
    <property type="term" value="P:DNA-templated transcription initiation"/>
    <property type="evidence" value="ECO:0007669"/>
    <property type="project" value="InterPro"/>
</dbReference>
<comment type="caution">
    <text evidence="6">The sequence shown here is derived from an EMBL/GenBank/DDBJ whole genome shotgun (WGS) entry which is preliminary data.</text>
</comment>
<evidence type="ECO:0000259" key="5">
    <source>
        <dbReference type="Pfam" id="PF08281"/>
    </source>
</evidence>
<dbReference type="RefSeq" id="WP_219504467.1">
    <property type="nucleotide sequence ID" value="NZ_JAHXDN010000004.1"/>
</dbReference>
<protein>
    <submittedName>
        <fullName evidence="6">RNA polymerase sigma factor</fullName>
    </submittedName>
</protein>
<proteinExistence type="predicted"/>
<reference evidence="6" key="1">
    <citation type="submission" date="2021-07" db="EMBL/GenBank/DDBJ databases">
        <title>Roseobacter insulae sp. nov., isolated from a tidal flat.</title>
        <authorList>
            <person name="Park S."/>
            <person name="Yoon J.-H."/>
        </authorList>
    </citation>
    <scope>NUCLEOTIDE SEQUENCE</scope>
    <source>
        <strain evidence="6">YSTF-M11</strain>
    </source>
</reference>
<dbReference type="InterPro" id="IPR013249">
    <property type="entry name" value="RNA_pol_sigma70_r4_t2"/>
</dbReference>
<feature type="domain" description="RNA polymerase sigma-70 region 2" evidence="4">
    <location>
        <begin position="11"/>
        <end position="74"/>
    </location>
</feature>
<keyword evidence="3" id="KW-0804">Transcription</keyword>
<dbReference type="PANTHER" id="PTHR43133:SF25">
    <property type="entry name" value="RNA POLYMERASE SIGMA FACTOR RFAY-RELATED"/>
    <property type="match status" value="1"/>
</dbReference>
<name>A0A9X1JZC1_9RHOB</name>
<dbReference type="PANTHER" id="PTHR43133">
    <property type="entry name" value="RNA POLYMERASE ECF-TYPE SIGMA FACTO"/>
    <property type="match status" value="1"/>
</dbReference>
<evidence type="ECO:0000313" key="6">
    <source>
        <dbReference type="EMBL" id="MBW4709201.1"/>
    </source>
</evidence>
<dbReference type="Pfam" id="PF08281">
    <property type="entry name" value="Sigma70_r4_2"/>
    <property type="match status" value="1"/>
</dbReference>
<dbReference type="Pfam" id="PF04542">
    <property type="entry name" value="Sigma70_r2"/>
    <property type="match status" value="1"/>
</dbReference>
<dbReference type="EMBL" id="JAHXDN010000004">
    <property type="protein sequence ID" value="MBW4709201.1"/>
    <property type="molecule type" value="Genomic_DNA"/>
</dbReference>
<dbReference type="GO" id="GO:0003677">
    <property type="term" value="F:DNA binding"/>
    <property type="evidence" value="ECO:0007669"/>
    <property type="project" value="InterPro"/>
</dbReference>
<dbReference type="InterPro" id="IPR014284">
    <property type="entry name" value="RNA_pol_sigma-70_dom"/>
</dbReference>
<evidence type="ECO:0000259" key="4">
    <source>
        <dbReference type="Pfam" id="PF04542"/>
    </source>
</evidence>
<evidence type="ECO:0000256" key="2">
    <source>
        <dbReference type="ARBA" id="ARBA00023082"/>
    </source>
</evidence>
<keyword evidence="7" id="KW-1185">Reference proteome</keyword>
<keyword evidence="2" id="KW-0731">Sigma factor</keyword>
<dbReference type="AlphaFoldDB" id="A0A9X1JZC1"/>
<keyword evidence="1" id="KW-0805">Transcription regulation</keyword>
<dbReference type="InterPro" id="IPR007627">
    <property type="entry name" value="RNA_pol_sigma70_r2"/>
</dbReference>
<organism evidence="6 7">
    <name type="scientific">Roseobacter insulae</name>
    <dbReference type="NCBI Taxonomy" id="2859783"/>
    <lineage>
        <taxon>Bacteria</taxon>
        <taxon>Pseudomonadati</taxon>
        <taxon>Pseudomonadota</taxon>
        <taxon>Alphaproteobacteria</taxon>
        <taxon>Rhodobacterales</taxon>
        <taxon>Roseobacteraceae</taxon>
        <taxon>Roseobacter</taxon>
    </lineage>
</organism>